<keyword evidence="3" id="KW-1185">Reference proteome</keyword>
<dbReference type="PATRIC" id="fig|1548749.3.peg.294"/>
<evidence type="ECO:0000259" key="1">
    <source>
        <dbReference type="SMART" id="SM00867"/>
    </source>
</evidence>
<dbReference type="RefSeq" id="WP_062619213.1">
    <property type="nucleotide sequence ID" value="NZ_JRWG01000001.1"/>
</dbReference>
<feature type="domain" description="Lipid/polyisoprenoid-binding YceI-like" evidence="1">
    <location>
        <begin position="6"/>
        <end position="170"/>
    </location>
</feature>
<name>A0A137RLS8_9FLAO</name>
<dbReference type="AlphaFoldDB" id="A0A137RLS8"/>
<accession>A0A137RLS8</accession>
<evidence type="ECO:0000313" key="3">
    <source>
        <dbReference type="Proteomes" id="UP000070138"/>
    </source>
</evidence>
<dbReference type="SMART" id="SM00867">
    <property type="entry name" value="YceI"/>
    <property type="match status" value="1"/>
</dbReference>
<gene>
    <name evidence="2" type="ORF">LS48_01380</name>
</gene>
<organism evidence="2 3">
    <name type="scientific">Aequorivita aquimaris</name>
    <dbReference type="NCBI Taxonomy" id="1548749"/>
    <lineage>
        <taxon>Bacteria</taxon>
        <taxon>Pseudomonadati</taxon>
        <taxon>Bacteroidota</taxon>
        <taxon>Flavobacteriia</taxon>
        <taxon>Flavobacteriales</taxon>
        <taxon>Flavobacteriaceae</taxon>
        <taxon>Aequorivita</taxon>
    </lineage>
</organism>
<dbReference type="Gene3D" id="2.40.128.110">
    <property type="entry name" value="Lipid/polyisoprenoid-binding, YceI-like"/>
    <property type="match status" value="1"/>
</dbReference>
<dbReference type="PANTHER" id="PTHR34406">
    <property type="entry name" value="PROTEIN YCEI"/>
    <property type="match status" value="1"/>
</dbReference>
<dbReference type="EMBL" id="JRWG01000001">
    <property type="protein sequence ID" value="KXO01150.1"/>
    <property type="molecule type" value="Genomic_DNA"/>
</dbReference>
<proteinExistence type="predicted"/>
<dbReference type="InterPro" id="IPR036761">
    <property type="entry name" value="TTHA0802/YceI-like_sf"/>
</dbReference>
<reference evidence="3" key="1">
    <citation type="submission" date="2014-10" db="EMBL/GenBank/DDBJ databases">
        <title>Genome sequencing of Vitellibacter sp. D-24.</title>
        <authorList>
            <person name="Thevarajoo S."/>
            <person name="Selvaratnam C."/>
            <person name="Goh K.M."/>
            <person name="Chong C.S."/>
        </authorList>
    </citation>
    <scope>NUCLEOTIDE SEQUENCE [LARGE SCALE GENOMIC DNA]</scope>
    <source>
        <strain evidence="3">D-24</strain>
    </source>
</reference>
<sequence length="172" mass="19357">MEKKTNWSVDTAHSEIEFKVKHMMISTVTGSFSDFDASIEAADDSFKNAKFRFSAKIDSISTKNKDRDTHLKSDDFFNAEKFPKLTFESKSFDGEKMVGDMTIRDVTKEITLDVDFNGIAVDPYGQTKAGFEATGTINRKDFNLNWNAVTEAGSIVVSDKVRLIANLQFIKQ</sequence>
<dbReference type="OrthoDB" id="9811006at2"/>
<protein>
    <recommendedName>
        <fullName evidence="1">Lipid/polyisoprenoid-binding YceI-like domain-containing protein</fullName>
    </recommendedName>
</protein>
<comment type="caution">
    <text evidence="2">The sequence shown here is derived from an EMBL/GenBank/DDBJ whole genome shotgun (WGS) entry which is preliminary data.</text>
</comment>
<dbReference type="SUPFAM" id="SSF101874">
    <property type="entry name" value="YceI-like"/>
    <property type="match status" value="1"/>
</dbReference>
<reference evidence="2 3" key="2">
    <citation type="journal article" date="2016" name="Int. J. Syst. Evol. Microbiol.">
        <title>Vitellibacter aquimaris sp. nov., a marine bacterium isolated from seawater.</title>
        <authorList>
            <person name="Thevarajoo S."/>
            <person name="Selvaratnam C."/>
            <person name="Goh K.M."/>
            <person name="Hong K.W."/>
            <person name="Chan X.Y."/>
            <person name="Chan K.G."/>
            <person name="Chong C.S."/>
        </authorList>
    </citation>
    <scope>NUCLEOTIDE SEQUENCE [LARGE SCALE GENOMIC DNA]</scope>
    <source>
        <strain evidence="2 3">D-24</strain>
    </source>
</reference>
<dbReference type="Proteomes" id="UP000070138">
    <property type="component" value="Unassembled WGS sequence"/>
</dbReference>
<dbReference type="PANTHER" id="PTHR34406:SF1">
    <property type="entry name" value="PROTEIN YCEI"/>
    <property type="match status" value="1"/>
</dbReference>
<dbReference type="STRING" id="1548749.LS48_01380"/>
<dbReference type="InterPro" id="IPR007372">
    <property type="entry name" value="Lipid/polyisoprenoid-bd_YceI"/>
</dbReference>
<evidence type="ECO:0000313" key="2">
    <source>
        <dbReference type="EMBL" id="KXO01150.1"/>
    </source>
</evidence>
<dbReference type="Pfam" id="PF04264">
    <property type="entry name" value="YceI"/>
    <property type="match status" value="1"/>
</dbReference>